<protein>
    <submittedName>
        <fullName evidence="4">VanZ family protein</fullName>
    </submittedName>
</protein>
<evidence type="ECO:0000256" key="2">
    <source>
        <dbReference type="SAM" id="SignalP"/>
    </source>
</evidence>
<feature type="domain" description="VanZ-like" evidence="3">
    <location>
        <begin position="57"/>
        <end position="130"/>
    </location>
</feature>
<feature type="transmembrane region" description="Helical" evidence="1">
    <location>
        <begin position="60"/>
        <end position="77"/>
    </location>
</feature>
<evidence type="ECO:0000256" key="1">
    <source>
        <dbReference type="SAM" id="Phobius"/>
    </source>
</evidence>
<dbReference type="InterPro" id="IPR006976">
    <property type="entry name" value="VanZ-like"/>
</dbReference>
<dbReference type="PANTHER" id="PTHR28008:SF1">
    <property type="entry name" value="DOMAIN PROTEIN, PUTATIVE (AFU_ORTHOLOGUE AFUA_3G10980)-RELATED"/>
    <property type="match status" value="1"/>
</dbReference>
<comment type="caution">
    <text evidence="4">The sequence shown here is derived from an EMBL/GenBank/DDBJ whole genome shotgun (WGS) entry which is preliminary data.</text>
</comment>
<dbReference type="Pfam" id="PF04892">
    <property type="entry name" value="VanZ"/>
    <property type="match status" value="1"/>
</dbReference>
<dbReference type="NCBIfam" id="NF037970">
    <property type="entry name" value="vanZ_1"/>
    <property type="match status" value="1"/>
</dbReference>
<keyword evidence="1" id="KW-1133">Transmembrane helix</keyword>
<dbReference type="EMBL" id="DMND01000148">
    <property type="protein sequence ID" value="HAN28219.1"/>
    <property type="molecule type" value="Genomic_DNA"/>
</dbReference>
<feature type="transmembrane region" description="Helical" evidence="1">
    <location>
        <begin position="84"/>
        <end position="105"/>
    </location>
</feature>
<keyword evidence="1" id="KW-0812">Transmembrane</keyword>
<proteinExistence type="predicted"/>
<organism evidence="4 5">
    <name type="scientific">Haliea salexigens</name>
    <dbReference type="NCBI Taxonomy" id="287487"/>
    <lineage>
        <taxon>Bacteria</taxon>
        <taxon>Pseudomonadati</taxon>
        <taxon>Pseudomonadota</taxon>
        <taxon>Gammaproteobacteria</taxon>
        <taxon>Cellvibrionales</taxon>
        <taxon>Halieaceae</taxon>
        <taxon>Haliea</taxon>
    </lineage>
</organism>
<dbReference type="STRING" id="1121937.GCA_000423125_01584"/>
<reference evidence="4 5" key="1">
    <citation type="journal article" date="2018" name="Nat. Biotechnol.">
        <title>A standardized bacterial taxonomy based on genome phylogeny substantially revises the tree of life.</title>
        <authorList>
            <person name="Parks D.H."/>
            <person name="Chuvochina M."/>
            <person name="Waite D.W."/>
            <person name="Rinke C."/>
            <person name="Skarshewski A."/>
            <person name="Chaumeil P.A."/>
            <person name="Hugenholtz P."/>
        </authorList>
    </citation>
    <scope>NUCLEOTIDE SEQUENCE [LARGE SCALE GENOMIC DNA]</scope>
    <source>
        <strain evidence="4">UBA9158</strain>
    </source>
</reference>
<dbReference type="Proteomes" id="UP000259273">
    <property type="component" value="Unassembled WGS sequence"/>
</dbReference>
<keyword evidence="2" id="KW-0732">Signal</keyword>
<dbReference type="PANTHER" id="PTHR28008">
    <property type="entry name" value="DOMAIN PROTEIN, PUTATIVE (AFU_ORTHOLOGUE AFUA_3G10980)-RELATED"/>
    <property type="match status" value="1"/>
</dbReference>
<name>A0A3C1KND3_9GAMM</name>
<sequence length="140" mass="14535">MPDPAVRHAGRYRAAQWQAIAALSLTAALLLSPGSALAALADWLALADTPAPQVSGSDKFVHALLFGLCGLTSLRAWGDRRTHAVRTALALALFAVATETLQLWVPGRSASLGDLVADLLGVLAGMGLAAWTMRSRPAAP</sequence>
<keyword evidence="1" id="KW-0472">Membrane</keyword>
<feature type="signal peptide" evidence="2">
    <location>
        <begin position="1"/>
        <end position="38"/>
    </location>
</feature>
<feature type="transmembrane region" description="Helical" evidence="1">
    <location>
        <begin position="111"/>
        <end position="131"/>
    </location>
</feature>
<gene>
    <name evidence="4" type="ORF">DCP75_10960</name>
</gene>
<evidence type="ECO:0000313" key="5">
    <source>
        <dbReference type="Proteomes" id="UP000259273"/>
    </source>
</evidence>
<accession>A0A3C1KND3</accession>
<evidence type="ECO:0000313" key="4">
    <source>
        <dbReference type="EMBL" id="HAN28219.1"/>
    </source>
</evidence>
<evidence type="ECO:0000259" key="3">
    <source>
        <dbReference type="Pfam" id="PF04892"/>
    </source>
</evidence>
<feature type="chain" id="PRO_5017599488" evidence="2">
    <location>
        <begin position="39"/>
        <end position="140"/>
    </location>
</feature>
<dbReference type="AlphaFoldDB" id="A0A3C1KND3"/>